<feature type="compositionally biased region" description="Low complexity" evidence="2">
    <location>
        <begin position="82"/>
        <end position="91"/>
    </location>
</feature>
<dbReference type="Gene3D" id="3.40.50.300">
    <property type="entry name" value="P-loop containing nucleotide triphosphate hydrolases"/>
    <property type="match status" value="1"/>
</dbReference>
<dbReference type="STRING" id="133412.A0A1R1X1L4"/>
<dbReference type="Pfam" id="PF05970">
    <property type="entry name" value="PIF1"/>
    <property type="match status" value="1"/>
</dbReference>
<name>A0A1R1X1L4_9FUNG</name>
<accession>A0A1R1X1L4</accession>
<keyword evidence="1" id="KW-0547">Nucleotide-binding</keyword>
<evidence type="ECO:0000256" key="2">
    <source>
        <dbReference type="SAM" id="MobiDB-lite"/>
    </source>
</evidence>
<evidence type="ECO:0000256" key="1">
    <source>
        <dbReference type="RuleBase" id="RU363044"/>
    </source>
</evidence>
<dbReference type="EC" id="5.6.2.3" evidence="1"/>
<comment type="cofactor">
    <cofactor evidence="1">
        <name>Mg(2+)</name>
        <dbReference type="ChEBI" id="CHEBI:18420"/>
    </cofactor>
</comment>
<keyword evidence="1" id="KW-0378">Hydrolase</keyword>
<dbReference type="InterPro" id="IPR010285">
    <property type="entry name" value="DNA_helicase_pif1-like_DEAD"/>
</dbReference>
<dbReference type="GO" id="GO:0005524">
    <property type="term" value="F:ATP binding"/>
    <property type="evidence" value="ECO:0007669"/>
    <property type="project" value="UniProtKB-KW"/>
</dbReference>
<keyword evidence="1 4" id="KW-0347">Helicase</keyword>
<evidence type="ECO:0000259" key="3">
    <source>
        <dbReference type="Pfam" id="PF05970"/>
    </source>
</evidence>
<comment type="similarity">
    <text evidence="1">Belongs to the helicase family.</text>
</comment>
<dbReference type="SUPFAM" id="SSF52540">
    <property type="entry name" value="P-loop containing nucleoside triphosphate hydrolases"/>
    <property type="match status" value="1"/>
</dbReference>
<dbReference type="GO" id="GO:0006310">
    <property type="term" value="P:DNA recombination"/>
    <property type="evidence" value="ECO:0007669"/>
    <property type="project" value="UniProtKB-KW"/>
</dbReference>
<dbReference type="InterPro" id="IPR027417">
    <property type="entry name" value="P-loop_NTPase"/>
</dbReference>
<dbReference type="PANTHER" id="PTHR47642">
    <property type="entry name" value="ATP-DEPENDENT DNA HELICASE"/>
    <property type="match status" value="1"/>
</dbReference>
<sequence length="295" mass="32518">MFTQNTKKRQQTLRFGPKNTLEVSNQHIDLTSDRGDKRYKLSMPSAKPSNTIDLTEKAKRNAYNENVENMQFTRKIQEKSLSNNSQSSNSGNGIGNAKPGSLLDSAIKSSDNNKIARNPVPFGRTYSNLNNKADSARKYPLPSKNEEFKGLNSFSNDSEVKKSSVPFSELTSEKQLSAEQIKAIDIVLNEKKNVFITGSAGTGKSVLLSNIIRQLTEREGDNKYAVAITAPTGIAAFQIGGTTLHSWAGVGIGKDPIEKLIKNISSRREAKFRWLSTKVLIIDESKPKSHLSSPI</sequence>
<reference evidence="4 6" key="1">
    <citation type="submission" date="2017-01" db="EMBL/GenBank/DDBJ databases">
        <authorList>
            <person name="Mah S.A."/>
            <person name="Swanson W.J."/>
            <person name="Moy G.W."/>
            <person name="Vacquier V.D."/>
        </authorList>
    </citation>
    <scope>NUCLEOTIDE SEQUENCE [LARGE SCALE GENOMIC DNA]</scope>
    <source>
        <strain evidence="4 6">GSMNP</strain>
    </source>
</reference>
<evidence type="ECO:0000313" key="5">
    <source>
        <dbReference type="EMBL" id="OMJ20457.1"/>
    </source>
</evidence>
<gene>
    <name evidence="4" type="ORF">AYI70_g11520</name>
    <name evidence="5" type="ORF">AYI70_g4103</name>
</gene>
<dbReference type="GO" id="GO:0006281">
    <property type="term" value="P:DNA repair"/>
    <property type="evidence" value="ECO:0007669"/>
    <property type="project" value="UniProtKB-KW"/>
</dbReference>
<comment type="catalytic activity">
    <reaction evidence="1">
        <text>ATP + H2O = ADP + phosphate + H(+)</text>
        <dbReference type="Rhea" id="RHEA:13065"/>
        <dbReference type="ChEBI" id="CHEBI:15377"/>
        <dbReference type="ChEBI" id="CHEBI:15378"/>
        <dbReference type="ChEBI" id="CHEBI:30616"/>
        <dbReference type="ChEBI" id="CHEBI:43474"/>
        <dbReference type="ChEBI" id="CHEBI:456216"/>
        <dbReference type="EC" id="5.6.2.3"/>
    </reaction>
</comment>
<keyword evidence="1" id="KW-0233">DNA recombination</keyword>
<dbReference type="GO" id="GO:0016787">
    <property type="term" value="F:hydrolase activity"/>
    <property type="evidence" value="ECO:0007669"/>
    <property type="project" value="UniProtKB-KW"/>
</dbReference>
<dbReference type="Proteomes" id="UP000187283">
    <property type="component" value="Unassembled WGS sequence"/>
</dbReference>
<comment type="caution">
    <text evidence="4">The sequence shown here is derived from an EMBL/GenBank/DDBJ whole genome shotgun (WGS) entry which is preliminary data.</text>
</comment>
<organism evidence="4 6">
    <name type="scientific">Smittium culicis</name>
    <dbReference type="NCBI Taxonomy" id="133412"/>
    <lineage>
        <taxon>Eukaryota</taxon>
        <taxon>Fungi</taxon>
        <taxon>Fungi incertae sedis</taxon>
        <taxon>Zoopagomycota</taxon>
        <taxon>Kickxellomycotina</taxon>
        <taxon>Harpellomycetes</taxon>
        <taxon>Harpellales</taxon>
        <taxon>Legeriomycetaceae</taxon>
        <taxon>Smittium</taxon>
    </lineage>
</organism>
<dbReference type="PANTHER" id="PTHR47642:SF5">
    <property type="entry name" value="ATP-DEPENDENT DNA HELICASE"/>
    <property type="match status" value="1"/>
</dbReference>
<dbReference type="InterPro" id="IPR051055">
    <property type="entry name" value="PIF1_helicase"/>
</dbReference>
<feature type="domain" description="DNA helicase Pif1-like DEAD-box helicase" evidence="3">
    <location>
        <begin position="175"/>
        <end position="285"/>
    </location>
</feature>
<dbReference type="EMBL" id="LSSN01005780">
    <property type="protein sequence ID" value="OMJ08487.1"/>
    <property type="molecule type" value="Genomic_DNA"/>
</dbReference>
<protein>
    <recommendedName>
        <fullName evidence="1">ATP-dependent DNA helicase</fullName>
        <ecNumber evidence="1">5.6.2.3</ecNumber>
    </recommendedName>
</protein>
<keyword evidence="1" id="KW-0227">DNA damage</keyword>
<proteinExistence type="inferred from homology"/>
<keyword evidence="1" id="KW-0067">ATP-binding</keyword>
<feature type="region of interest" description="Disordered" evidence="2">
    <location>
        <begin position="78"/>
        <end position="144"/>
    </location>
</feature>
<dbReference type="OrthoDB" id="5578775at2759"/>
<evidence type="ECO:0000313" key="6">
    <source>
        <dbReference type="Proteomes" id="UP000187283"/>
    </source>
</evidence>
<dbReference type="GO" id="GO:0000723">
    <property type="term" value="P:telomere maintenance"/>
    <property type="evidence" value="ECO:0007669"/>
    <property type="project" value="InterPro"/>
</dbReference>
<keyword evidence="6" id="KW-1185">Reference proteome</keyword>
<keyword evidence="1" id="KW-0234">DNA repair</keyword>
<evidence type="ECO:0000313" key="4">
    <source>
        <dbReference type="EMBL" id="OMJ08487.1"/>
    </source>
</evidence>
<dbReference type="AlphaFoldDB" id="A0A1R1X1L4"/>
<dbReference type="GO" id="GO:0043139">
    <property type="term" value="F:5'-3' DNA helicase activity"/>
    <property type="evidence" value="ECO:0007669"/>
    <property type="project" value="UniProtKB-EC"/>
</dbReference>
<dbReference type="EMBL" id="LSSN01001239">
    <property type="protein sequence ID" value="OMJ20457.1"/>
    <property type="molecule type" value="Genomic_DNA"/>
</dbReference>